<dbReference type="Pfam" id="PF09947">
    <property type="entry name" value="DUF2180"/>
    <property type="match status" value="1"/>
</dbReference>
<organism evidence="1 2">
    <name type="scientific">Streptomyces lasiicapitis</name>
    <dbReference type="NCBI Taxonomy" id="1923961"/>
    <lineage>
        <taxon>Bacteria</taxon>
        <taxon>Bacillati</taxon>
        <taxon>Actinomycetota</taxon>
        <taxon>Actinomycetes</taxon>
        <taxon>Kitasatosporales</taxon>
        <taxon>Streptomycetaceae</taxon>
        <taxon>Streptomyces</taxon>
    </lineage>
</organism>
<dbReference type="RefSeq" id="WP_189172400.1">
    <property type="nucleotide sequence ID" value="NZ_BMNG01000001.1"/>
</dbReference>
<dbReference type="Proteomes" id="UP000656881">
    <property type="component" value="Unassembled WGS sequence"/>
</dbReference>
<comment type="caution">
    <text evidence="1">The sequence shown here is derived from an EMBL/GenBank/DDBJ whole genome shotgun (WGS) entry which is preliminary data.</text>
</comment>
<dbReference type="EMBL" id="BMNG01000001">
    <property type="protein sequence ID" value="GGO33181.1"/>
    <property type="molecule type" value="Genomic_DNA"/>
</dbReference>
<evidence type="ECO:0000313" key="2">
    <source>
        <dbReference type="Proteomes" id="UP000656881"/>
    </source>
</evidence>
<evidence type="ECO:0008006" key="3">
    <source>
        <dbReference type="Google" id="ProtNLM"/>
    </source>
</evidence>
<gene>
    <name evidence="1" type="ORF">GCM10012286_00420</name>
</gene>
<dbReference type="InterPro" id="IPR017211">
    <property type="entry name" value="UCP037465_Znf"/>
</dbReference>
<protein>
    <recommendedName>
        <fullName evidence="3">DUF2180 family protein</fullName>
    </recommendedName>
</protein>
<evidence type="ECO:0000313" key="1">
    <source>
        <dbReference type="EMBL" id="GGO33181.1"/>
    </source>
</evidence>
<reference evidence="2" key="1">
    <citation type="journal article" date="2019" name="Int. J. Syst. Evol. Microbiol.">
        <title>The Global Catalogue of Microorganisms (GCM) 10K type strain sequencing project: providing services to taxonomists for standard genome sequencing and annotation.</title>
        <authorList>
            <consortium name="The Broad Institute Genomics Platform"/>
            <consortium name="The Broad Institute Genome Sequencing Center for Infectious Disease"/>
            <person name="Wu L."/>
            <person name="Ma J."/>
        </authorList>
    </citation>
    <scope>NUCLEOTIDE SEQUENCE [LARGE SCALE GENOMIC DNA]</scope>
    <source>
        <strain evidence="2">CGMCC 4.7349</strain>
    </source>
</reference>
<proteinExistence type="predicted"/>
<accession>A0ABQ2LH14</accession>
<sequence length="67" mass="6872">MRCFDCSELGRDAPASAVCTDCGAAACAEHVTAVPRLVHRAAGMGRSTGPVPGRRMVCPVCRRAAAA</sequence>
<keyword evidence="2" id="KW-1185">Reference proteome</keyword>
<name>A0ABQ2LH14_9ACTN</name>